<feature type="transmembrane region" description="Helical" evidence="9">
    <location>
        <begin position="448"/>
        <end position="468"/>
    </location>
</feature>
<keyword evidence="4 9" id="KW-1003">Cell membrane</keyword>
<evidence type="ECO:0000256" key="5">
    <source>
        <dbReference type="ARBA" id="ARBA00022692"/>
    </source>
</evidence>
<dbReference type="GO" id="GO:0005886">
    <property type="term" value="C:plasma membrane"/>
    <property type="evidence" value="ECO:0007669"/>
    <property type="project" value="UniProtKB-SubCell"/>
</dbReference>
<keyword evidence="8 9" id="KW-0472">Membrane</keyword>
<accession>A0A934RUZ4</accession>
<feature type="transmembrane region" description="Helical" evidence="9">
    <location>
        <begin position="35"/>
        <end position="54"/>
    </location>
</feature>
<comment type="caution">
    <text evidence="11">The sequence shown here is derived from an EMBL/GenBank/DDBJ whole genome shotgun (WGS) entry which is preliminary data.</text>
</comment>
<feature type="transmembrane region" description="Helical" evidence="9">
    <location>
        <begin position="223"/>
        <end position="244"/>
    </location>
</feature>
<evidence type="ECO:0000256" key="10">
    <source>
        <dbReference type="SAM" id="MobiDB-lite"/>
    </source>
</evidence>
<evidence type="ECO:0000313" key="11">
    <source>
        <dbReference type="EMBL" id="MBK1875624.1"/>
    </source>
</evidence>
<evidence type="ECO:0000256" key="3">
    <source>
        <dbReference type="ARBA" id="ARBA00022448"/>
    </source>
</evidence>
<evidence type="ECO:0000256" key="6">
    <source>
        <dbReference type="ARBA" id="ARBA00022847"/>
    </source>
</evidence>
<evidence type="ECO:0000313" key="12">
    <source>
        <dbReference type="Proteomes" id="UP000617628"/>
    </source>
</evidence>
<organism evidence="11 12">
    <name type="scientific">Pelagicoccus mobilis</name>
    <dbReference type="NCBI Taxonomy" id="415221"/>
    <lineage>
        <taxon>Bacteria</taxon>
        <taxon>Pseudomonadati</taxon>
        <taxon>Verrucomicrobiota</taxon>
        <taxon>Opitutia</taxon>
        <taxon>Puniceicoccales</taxon>
        <taxon>Pelagicoccaceae</taxon>
        <taxon>Pelagicoccus</taxon>
    </lineage>
</organism>
<gene>
    <name evidence="11" type="ORF">JIN87_02030</name>
</gene>
<evidence type="ECO:0000256" key="4">
    <source>
        <dbReference type="ARBA" id="ARBA00022475"/>
    </source>
</evidence>
<comment type="subcellular location">
    <subcellularLocation>
        <location evidence="1 9">Cell membrane</location>
        <topology evidence="1 9">Multi-pass membrane protein</topology>
    </subcellularLocation>
</comment>
<dbReference type="PROSITE" id="PS00873">
    <property type="entry name" value="NA_ALANINE_SYMP"/>
    <property type="match status" value="1"/>
</dbReference>
<feature type="transmembrane region" description="Helical" evidence="9">
    <location>
        <begin position="377"/>
        <end position="397"/>
    </location>
</feature>
<keyword evidence="3 9" id="KW-0813">Transport</keyword>
<dbReference type="GO" id="GO:0005283">
    <property type="term" value="F:amino acid:sodium symporter activity"/>
    <property type="evidence" value="ECO:0007669"/>
    <property type="project" value="InterPro"/>
</dbReference>
<evidence type="ECO:0000256" key="1">
    <source>
        <dbReference type="ARBA" id="ARBA00004651"/>
    </source>
</evidence>
<feature type="transmembrane region" description="Helical" evidence="9">
    <location>
        <begin position="197"/>
        <end position="214"/>
    </location>
</feature>
<feature type="transmembrane region" description="Helical" evidence="9">
    <location>
        <begin position="158"/>
        <end position="177"/>
    </location>
</feature>
<dbReference type="EMBL" id="JAENIL010000003">
    <property type="protein sequence ID" value="MBK1875624.1"/>
    <property type="molecule type" value="Genomic_DNA"/>
</dbReference>
<keyword evidence="5 9" id="KW-0812">Transmembrane</keyword>
<dbReference type="AlphaFoldDB" id="A0A934RUZ4"/>
<comment type="similarity">
    <text evidence="2 9">Belongs to the alanine or glycine:cation symporter (AGCS) (TC 2.A.25) family.</text>
</comment>
<feature type="transmembrane region" description="Helical" evidence="9">
    <location>
        <begin position="250"/>
        <end position="273"/>
    </location>
</feature>
<reference evidence="11" key="1">
    <citation type="submission" date="2021-01" db="EMBL/GenBank/DDBJ databases">
        <title>Modified the classification status of verrucomicrobia.</title>
        <authorList>
            <person name="Feng X."/>
        </authorList>
    </citation>
    <scope>NUCLEOTIDE SEQUENCE</scope>
    <source>
        <strain evidence="11">KCTC 13126</strain>
    </source>
</reference>
<feature type="transmembrane region" description="Helical" evidence="9">
    <location>
        <begin position="312"/>
        <end position="331"/>
    </location>
</feature>
<evidence type="ECO:0000256" key="7">
    <source>
        <dbReference type="ARBA" id="ARBA00022989"/>
    </source>
</evidence>
<keyword evidence="12" id="KW-1185">Reference proteome</keyword>
<feature type="region of interest" description="Disordered" evidence="10">
    <location>
        <begin position="475"/>
        <end position="498"/>
    </location>
</feature>
<evidence type="ECO:0000256" key="8">
    <source>
        <dbReference type="ARBA" id="ARBA00023136"/>
    </source>
</evidence>
<proteinExistence type="inferred from homology"/>
<evidence type="ECO:0000256" key="2">
    <source>
        <dbReference type="ARBA" id="ARBA00009261"/>
    </source>
</evidence>
<keyword evidence="7 9" id="KW-1133">Transmembrane helix</keyword>
<dbReference type="Proteomes" id="UP000617628">
    <property type="component" value="Unassembled WGS sequence"/>
</dbReference>
<dbReference type="Gene3D" id="1.20.1740.10">
    <property type="entry name" value="Amino acid/polyamine transporter I"/>
    <property type="match status" value="1"/>
</dbReference>
<dbReference type="Pfam" id="PF01235">
    <property type="entry name" value="Na_Ala_symp"/>
    <property type="match status" value="1"/>
</dbReference>
<dbReference type="InterPro" id="IPR001463">
    <property type="entry name" value="Na/Ala_symport"/>
</dbReference>
<evidence type="ECO:0000256" key="9">
    <source>
        <dbReference type="RuleBase" id="RU363064"/>
    </source>
</evidence>
<dbReference type="FunFam" id="1.20.1740.10:FF:000004">
    <property type="entry name" value="Sodium:alanine symporter family protein"/>
    <property type="match status" value="1"/>
</dbReference>
<dbReference type="NCBIfam" id="TIGR00835">
    <property type="entry name" value="agcS"/>
    <property type="match status" value="1"/>
</dbReference>
<feature type="transmembrane region" description="Helical" evidence="9">
    <location>
        <begin position="418"/>
        <end position="436"/>
    </location>
</feature>
<dbReference type="PANTHER" id="PTHR30330:SF7">
    <property type="entry name" value="SODIUM_PROTON-DEPENDENT ALANINE CARRIER PROTEIN YRBD-RELATED"/>
    <property type="match status" value="1"/>
</dbReference>
<keyword evidence="6 9" id="KW-0769">Symport</keyword>
<sequence length="498" mass="52585">MSAIRATTVARFPRPHVSTMADIINTLNGIIWSNWLVGLCLLTGLYFTFATRFLQVRQIGAMVRYLFSGKESEQGLSSFQAFALAVSGRVGTGNIGGVAIAIAAGGPGAVFWMWLIAFLGAGSAFAEAALAQVFKQKIDGEYRGGPAYYIEQGLGTKWYAVIFAISTVIACGLLLPGIQSNAIGSAVETAFGVDPKITGIGIIALLGLIIFGGVHRIGHVAQLAVPFMALGYVLVALIVIVANISQIPAAFATIFSSAFGTDAVLGGIIGAAIQQGVKRGIFSNEAGQGTAPIAAATAEVNHPAKQGLVQAFSVYVDTWFVCTATALMIIVTNSFNVVVETAEGAKEAIVENLPGVASGPAFTQHAVDTLLPGFGSAFVAVALLFFAFTTLLAYYYYTESNLVYLLKSGSARKNATQVVRLVFLALIYYGSIKSAEQVWAMGDIGVGLMAWLNLIAILLLSPTVFRCLKDFESQQKSGQDPSFDPEAAQVPKATFWKK</sequence>
<name>A0A934RUZ4_9BACT</name>
<dbReference type="PRINTS" id="PR00175">
    <property type="entry name" value="NAALASMPORT"/>
</dbReference>
<dbReference type="PANTHER" id="PTHR30330">
    <property type="entry name" value="AGSS FAMILY TRANSPORTER, SODIUM-ALANINE"/>
    <property type="match status" value="1"/>
</dbReference>
<protein>
    <submittedName>
        <fullName evidence="11">Alanine:cation symporter family protein</fullName>
    </submittedName>
</protein>